<accession>A0A7W3NF45</accession>
<dbReference type="RefSeq" id="WP_237894416.1">
    <property type="nucleotide sequence ID" value="NZ_JAXBDD010000011.1"/>
</dbReference>
<comment type="caution">
    <text evidence="2">The sequence shown here is derived from an EMBL/GenBank/DDBJ whole genome shotgun (WGS) entry which is preliminary data.</text>
</comment>
<dbReference type="Proteomes" id="UP000543174">
    <property type="component" value="Unassembled WGS sequence"/>
</dbReference>
<reference evidence="2" key="1">
    <citation type="submission" date="2020-08" db="EMBL/GenBank/DDBJ databases">
        <title>Functional genomics of gut bacteria from endangered species of beetles.</title>
        <authorList>
            <person name="Carlos-Shanley C."/>
        </authorList>
    </citation>
    <scope>NUCLEOTIDE SEQUENCE [LARGE SCALE GENOMIC DNA]</scope>
    <source>
        <strain evidence="2">S00060</strain>
    </source>
</reference>
<evidence type="ECO:0000313" key="3">
    <source>
        <dbReference type="Proteomes" id="UP000543174"/>
    </source>
</evidence>
<evidence type="ECO:0000256" key="1">
    <source>
        <dbReference type="SAM" id="Phobius"/>
    </source>
</evidence>
<feature type="transmembrane region" description="Helical" evidence="1">
    <location>
        <begin position="33"/>
        <end position="52"/>
    </location>
</feature>
<feature type="transmembrane region" description="Helical" evidence="1">
    <location>
        <begin position="6"/>
        <end position="21"/>
    </location>
</feature>
<evidence type="ECO:0000313" key="2">
    <source>
        <dbReference type="EMBL" id="MBA9041845.1"/>
    </source>
</evidence>
<dbReference type="EMBL" id="JACJHT010000006">
    <property type="protein sequence ID" value="MBA9041845.1"/>
    <property type="molecule type" value="Genomic_DNA"/>
</dbReference>
<keyword evidence="1" id="KW-0472">Membrane</keyword>
<keyword evidence="1" id="KW-1133">Transmembrane helix</keyword>
<gene>
    <name evidence="2" type="ORF">HNP21_004975</name>
</gene>
<dbReference type="AlphaFoldDB" id="A0A7W3NF45"/>
<sequence length="60" mass="6699">MGLGVMLIFFAIIFILWGLFSRKQKNRIISSALLVVGTVALFTSILLLTGIYDPYANHIK</sequence>
<keyword evidence="3" id="KW-1185">Reference proteome</keyword>
<organism evidence="2 3">
    <name type="scientific">Priestia aryabhattai</name>
    <name type="common">Bacillus aryabhattai</name>
    <dbReference type="NCBI Taxonomy" id="412384"/>
    <lineage>
        <taxon>Bacteria</taxon>
        <taxon>Bacillati</taxon>
        <taxon>Bacillota</taxon>
        <taxon>Bacilli</taxon>
        <taxon>Bacillales</taxon>
        <taxon>Bacillaceae</taxon>
        <taxon>Priestia</taxon>
    </lineage>
</organism>
<proteinExistence type="predicted"/>
<name>A0A7W3NF45_PRIAR</name>
<keyword evidence="1" id="KW-0812">Transmembrane</keyword>
<protein>
    <submittedName>
        <fullName evidence="2">Membrane protein</fullName>
    </submittedName>
</protein>